<feature type="compositionally biased region" description="Acidic residues" evidence="2">
    <location>
        <begin position="482"/>
        <end position="522"/>
    </location>
</feature>
<dbReference type="RefSeq" id="WP_270897332.1">
    <property type="nucleotide sequence ID" value="NZ_JBHSPF010000067.1"/>
</dbReference>
<sequence length="543" mass="59391">MKSRSKLWSIFLAMILISLPACQSQEVDTTDEEAVPVETAEVVSGSLDGEQKISGTTEMLAEVALTPSHSAEIVDIRVEKGEEVERGQVLALLDDTDLQHALEQEKAARERARSGVAISEAGEKRAAASKRQSEVALENADHAITQAREQYEQAKTNLEQAKENYSLNISAAERTVETAERNLQTAEREYERSKELYDAGLISAQELEQAEAAVEDVKDNVADAKENLEKVKQQFDIDVLESEVNRARSAWEQAKDSKKELQANIDAAGAGIDEASAGIEDAKAGLSQADIAVEQAEERLEDAVVRAPSSGKVIDVTGEEGEFYAQQEPLITLGQLNSLNLVATVTPYQLMLFEEGDEVEVHFPSVEMNKTGTITHIASTADENGFFAVEVHIDNEDESLQAGIYGELIITETYVEDSLLIPTESLIEVEGTTSVFVKDGDRAKLVPVEVIREESDITAVQGELDVGDLVITRGQYFLEDGSLIEDVTDETAEEAVEDRDEEGEETSSEEDQDQEEGQEEEAYSPSNASLVTYRESHTGGEHS</sequence>
<dbReference type="Gene3D" id="2.40.420.20">
    <property type="match status" value="1"/>
</dbReference>
<proteinExistence type="inferred from homology"/>
<dbReference type="Gene3D" id="1.10.287.470">
    <property type="entry name" value="Helix hairpin bin"/>
    <property type="match status" value="3"/>
</dbReference>
<dbReference type="InterPro" id="IPR006143">
    <property type="entry name" value="RND_pump_MFP"/>
</dbReference>
<dbReference type="Proteomes" id="UP001596143">
    <property type="component" value="Unassembled WGS sequence"/>
</dbReference>
<dbReference type="Gene3D" id="2.40.30.170">
    <property type="match status" value="1"/>
</dbReference>
<keyword evidence="3" id="KW-0732">Signal</keyword>
<comment type="caution">
    <text evidence="4">The sequence shown here is derived from an EMBL/GenBank/DDBJ whole genome shotgun (WGS) entry which is preliminary data.</text>
</comment>
<dbReference type="Gene3D" id="2.40.50.100">
    <property type="match status" value="2"/>
</dbReference>
<evidence type="ECO:0000313" key="4">
    <source>
        <dbReference type="EMBL" id="MFC5629675.1"/>
    </source>
</evidence>
<dbReference type="SUPFAM" id="SSF56954">
    <property type="entry name" value="Outer membrane efflux proteins (OEP)"/>
    <property type="match status" value="1"/>
</dbReference>
<dbReference type="NCBIfam" id="TIGR01730">
    <property type="entry name" value="RND_mfp"/>
    <property type="match status" value="1"/>
</dbReference>
<dbReference type="PANTHER" id="PTHR30469">
    <property type="entry name" value="MULTIDRUG RESISTANCE PROTEIN MDTA"/>
    <property type="match status" value="1"/>
</dbReference>
<dbReference type="PANTHER" id="PTHR30469:SF15">
    <property type="entry name" value="HLYD FAMILY OF SECRETION PROTEINS"/>
    <property type="match status" value="1"/>
</dbReference>
<protein>
    <submittedName>
        <fullName evidence="4">Efflux RND transporter periplasmic adaptor subunit</fullName>
    </submittedName>
</protein>
<keyword evidence="5" id="KW-1185">Reference proteome</keyword>
<comment type="similarity">
    <text evidence="1">Belongs to the membrane fusion protein (MFP) (TC 8.A.1) family.</text>
</comment>
<feature type="signal peptide" evidence="3">
    <location>
        <begin position="1"/>
        <end position="23"/>
    </location>
</feature>
<gene>
    <name evidence="4" type="ORF">ACFPTR_12515</name>
</gene>
<reference evidence="5" key="1">
    <citation type="journal article" date="2019" name="Int. J. Syst. Evol. Microbiol.">
        <title>The Global Catalogue of Microorganisms (GCM) 10K type strain sequencing project: providing services to taxonomists for standard genome sequencing and annotation.</title>
        <authorList>
            <consortium name="The Broad Institute Genomics Platform"/>
            <consortium name="The Broad Institute Genome Sequencing Center for Infectious Disease"/>
            <person name="Wu L."/>
            <person name="Ma J."/>
        </authorList>
    </citation>
    <scope>NUCLEOTIDE SEQUENCE [LARGE SCALE GENOMIC DNA]</scope>
    <source>
        <strain evidence="5">CGMCC 1.15790</strain>
    </source>
</reference>
<accession>A0ABW0UA09</accession>
<feature type="region of interest" description="Disordered" evidence="2">
    <location>
        <begin position="482"/>
        <end position="543"/>
    </location>
</feature>
<feature type="region of interest" description="Disordered" evidence="2">
    <location>
        <begin position="113"/>
        <end position="134"/>
    </location>
</feature>
<feature type="chain" id="PRO_5045457070" evidence="3">
    <location>
        <begin position="24"/>
        <end position="543"/>
    </location>
</feature>
<name>A0ABW0UA09_9BACI</name>
<evidence type="ECO:0000313" key="5">
    <source>
        <dbReference type="Proteomes" id="UP001596143"/>
    </source>
</evidence>
<evidence type="ECO:0000256" key="3">
    <source>
        <dbReference type="SAM" id="SignalP"/>
    </source>
</evidence>
<feature type="compositionally biased region" description="Basic and acidic residues" evidence="2">
    <location>
        <begin position="534"/>
        <end position="543"/>
    </location>
</feature>
<evidence type="ECO:0000256" key="2">
    <source>
        <dbReference type="SAM" id="MobiDB-lite"/>
    </source>
</evidence>
<evidence type="ECO:0000256" key="1">
    <source>
        <dbReference type="ARBA" id="ARBA00009477"/>
    </source>
</evidence>
<dbReference type="EMBL" id="JBHSPF010000067">
    <property type="protein sequence ID" value="MFC5629675.1"/>
    <property type="molecule type" value="Genomic_DNA"/>
</dbReference>
<organism evidence="4 5">
    <name type="scientific">Aliibacillus thermotolerans</name>
    <dbReference type="NCBI Taxonomy" id="1834418"/>
    <lineage>
        <taxon>Bacteria</taxon>
        <taxon>Bacillati</taxon>
        <taxon>Bacillota</taxon>
        <taxon>Bacilli</taxon>
        <taxon>Bacillales</taxon>
        <taxon>Bacillaceae</taxon>
        <taxon>Aliibacillus</taxon>
    </lineage>
</organism>